<proteinExistence type="predicted"/>
<evidence type="ECO:0000256" key="1">
    <source>
        <dbReference type="SAM" id="Coils"/>
    </source>
</evidence>
<feature type="coiled-coil region" evidence="1">
    <location>
        <begin position="1"/>
        <end position="28"/>
    </location>
</feature>
<dbReference type="Gene3D" id="3.10.450.50">
    <property type="match status" value="1"/>
</dbReference>
<dbReference type="EMBL" id="JAGPYQ010000001">
    <property type="protein sequence ID" value="MBQ0850768.1"/>
    <property type="molecule type" value="Genomic_DNA"/>
</dbReference>
<dbReference type="AlphaFoldDB" id="A0A941BA56"/>
<evidence type="ECO:0000259" key="2">
    <source>
        <dbReference type="Pfam" id="PF13577"/>
    </source>
</evidence>
<sequence>MSDIESRLAALEEQVRELRDEREIRELLSRYGYYADACLDDDYLALFTEDGAMDVSQGGSEDPYAVLRWEGQEAMRTFLTDRTAVHGDGFAGRSLHLQGNNLTVTVRGDTAVAAGYSFIFHQDGPRLKLLSASTNEWHLVRAADGWRIALRRRRAVGSPDTAEVLTSTDRA</sequence>
<protein>
    <submittedName>
        <fullName evidence="3">Nuclear transport factor 2 family protein</fullName>
    </submittedName>
</protein>
<dbReference type="SUPFAM" id="SSF54427">
    <property type="entry name" value="NTF2-like"/>
    <property type="match status" value="1"/>
</dbReference>
<dbReference type="CDD" id="cd00531">
    <property type="entry name" value="NTF2_like"/>
    <property type="match status" value="1"/>
</dbReference>
<dbReference type="RefSeq" id="WP_210885051.1">
    <property type="nucleotide sequence ID" value="NZ_JAGPYQ010000001.1"/>
</dbReference>
<gene>
    <name evidence="3" type="ORF">J8N05_21635</name>
</gene>
<reference evidence="3 4" key="1">
    <citation type="submission" date="2021-04" db="EMBL/GenBank/DDBJ databases">
        <authorList>
            <person name="Tang X."/>
            <person name="Zhou X."/>
            <person name="Chen X."/>
            <person name="Cernava T."/>
            <person name="Zhang C."/>
        </authorList>
    </citation>
    <scope>NUCLEOTIDE SEQUENCE [LARGE SCALE GENOMIC DNA]</scope>
    <source>
        <strain evidence="3 4">BH-SS-21</strain>
    </source>
</reference>
<evidence type="ECO:0000313" key="4">
    <source>
        <dbReference type="Proteomes" id="UP000677413"/>
    </source>
</evidence>
<dbReference type="InterPro" id="IPR037401">
    <property type="entry name" value="SnoaL-like"/>
</dbReference>
<organism evidence="3 4">
    <name type="scientific">Streptomyces liliiviolaceus</name>
    <dbReference type="NCBI Taxonomy" id="2823109"/>
    <lineage>
        <taxon>Bacteria</taxon>
        <taxon>Bacillati</taxon>
        <taxon>Actinomycetota</taxon>
        <taxon>Actinomycetes</taxon>
        <taxon>Kitasatosporales</taxon>
        <taxon>Streptomycetaceae</taxon>
        <taxon>Streptomyces</taxon>
    </lineage>
</organism>
<keyword evidence="4" id="KW-1185">Reference proteome</keyword>
<name>A0A941BA56_9ACTN</name>
<dbReference type="Pfam" id="PF13577">
    <property type="entry name" value="SnoaL_4"/>
    <property type="match status" value="1"/>
</dbReference>
<keyword evidence="1" id="KW-0175">Coiled coil</keyword>
<dbReference type="InterPro" id="IPR032710">
    <property type="entry name" value="NTF2-like_dom_sf"/>
</dbReference>
<evidence type="ECO:0000313" key="3">
    <source>
        <dbReference type="EMBL" id="MBQ0850768.1"/>
    </source>
</evidence>
<comment type="caution">
    <text evidence="3">The sequence shown here is derived from an EMBL/GenBank/DDBJ whole genome shotgun (WGS) entry which is preliminary data.</text>
</comment>
<accession>A0A941BA56</accession>
<feature type="domain" description="SnoaL-like" evidence="2">
    <location>
        <begin position="16"/>
        <end position="152"/>
    </location>
</feature>
<dbReference type="Proteomes" id="UP000677413">
    <property type="component" value="Unassembled WGS sequence"/>
</dbReference>